<dbReference type="PANTHER" id="PTHR41913">
    <property type="entry name" value="DUF1684 DOMAIN-CONTAINING PROTEIN"/>
    <property type="match status" value="1"/>
</dbReference>
<organism evidence="1 2">
    <name type="scientific">Streptomyces thermoviolaceus subsp. thermoviolaceus</name>
    <dbReference type="NCBI Taxonomy" id="66860"/>
    <lineage>
        <taxon>Bacteria</taxon>
        <taxon>Bacillati</taxon>
        <taxon>Actinomycetota</taxon>
        <taxon>Actinomycetes</taxon>
        <taxon>Kitasatosporales</taxon>
        <taxon>Streptomycetaceae</taxon>
        <taxon>Streptomyces</taxon>
    </lineage>
</organism>
<accession>A0ABX0YPU7</accession>
<dbReference type="InterPro" id="IPR012467">
    <property type="entry name" value="DUF1684"/>
</dbReference>
<name>A0ABX0YPU7_STRTL</name>
<reference evidence="1 2" key="1">
    <citation type="submission" date="2020-03" db="EMBL/GenBank/DDBJ databases">
        <title>WGS of actinomycetes isolated from Thailand.</title>
        <authorList>
            <person name="Thawai C."/>
        </authorList>
    </citation>
    <scope>NUCLEOTIDE SEQUENCE [LARGE SCALE GENOMIC DNA]</scope>
    <source>
        <strain evidence="1 2">NBRC 13905</strain>
    </source>
</reference>
<keyword evidence="2" id="KW-1185">Reference proteome</keyword>
<evidence type="ECO:0000313" key="2">
    <source>
        <dbReference type="Proteomes" id="UP000635996"/>
    </source>
</evidence>
<proteinExistence type="predicted"/>
<comment type="caution">
    <text evidence="1">The sequence shown here is derived from an EMBL/GenBank/DDBJ whole genome shotgun (WGS) entry which is preliminary data.</text>
</comment>
<dbReference type="PANTHER" id="PTHR41913:SF1">
    <property type="entry name" value="DUF1684 DOMAIN-CONTAINING PROTEIN"/>
    <property type="match status" value="1"/>
</dbReference>
<protein>
    <submittedName>
        <fullName evidence="1">DUF1684 domain-containing protein</fullName>
    </submittedName>
</protein>
<dbReference type="Pfam" id="PF07920">
    <property type="entry name" value="DUF1684"/>
    <property type="match status" value="1"/>
</dbReference>
<evidence type="ECO:0000313" key="1">
    <source>
        <dbReference type="EMBL" id="NJP12995.1"/>
    </source>
</evidence>
<dbReference type="EMBL" id="JAATEL010000001">
    <property type="protein sequence ID" value="NJP12995.1"/>
    <property type="molecule type" value="Genomic_DNA"/>
</dbReference>
<gene>
    <name evidence="1" type="ORF">HCJ95_01510</name>
</gene>
<sequence length="259" mass="28294">MTDASARWKQWHEDRTEAVSAPYGPLALTGTHWLHDRPDGRLADLPGTWRADGDAVVLEAGEADGLTVDGRPVTGRVRLGADSGPVADARVALGERRLVVLVREGEWAVRVYDPSSPARRAFRGISATPYDARWSVPARFTPYPDSRTVRVPNADGRTRGLALAGELAFPLEGREHTLRVAEQPDGRLWAVFADATGGKSSFRFRFLYADAPDEEGRTTADFNRAVLPPCAFAEHFLCPFPPPGNTLDLAIPAGERTLR</sequence>
<dbReference type="Proteomes" id="UP000635996">
    <property type="component" value="Unassembled WGS sequence"/>
</dbReference>
<dbReference type="RefSeq" id="WP_125498475.1">
    <property type="nucleotide sequence ID" value="NZ_BMVZ01000003.1"/>
</dbReference>